<dbReference type="Gene3D" id="3.40.50.300">
    <property type="entry name" value="P-loop containing nucleotide triphosphate hydrolases"/>
    <property type="match status" value="1"/>
</dbReference>
<keyword evidence="3" id="KW-1185">Reference proteome</keyword>
<dbReference type="InterPro" id="IPR058769">
    <property type="entry name" value="MCMDC2_N"/>
</dbReference>
<comment type="caution">
    <text evidence="2">The sequence shown here is derived from an EMBL/GenBank/DDBJ whole genome shotgun (WGS) entry which is preliminary data.</text>
</comment>
<feature type="domain" description="MCMDC2 N-terminal" evidence="1">
    <location>
        <begin position="1"/>
        <end position="88"/>
    </location>
</feature>
<reference evidence="2" key="1">
    <citation type="submission" date="2022-03" db="EMBL/GenBank/DDBJ databases">
        <authorList>
            <person name="Lindestad O."/>
        </authorList>
    </citation>
    <scope>NUCLEOTIDE SEQUENCE</scope>
</reference>
<dbReference type="EMBL" id="CAKXAJ010024775">
    <property type="protein sequence ID" value="CAH2230110.1"/>
    <property type="molecule type" value="Genomic_DNA"/>
</dbReference>
<dbReference type="Proteomes" id="UP000838756">
    <property type="component" value="Unassembled WGS sequence"/>
</dbReference>
<gene>
    <name evidence="2" type="primary">jg19584</name>
    <name evidence="2" type="ORF">PAEG_LOCUS9381</name>
</gene>
<organism evidence="2 3">
    <name type="scientific">Pararge aegeria aegeria</name>
    <dbReference type="NCBI Taxonomy" id="348720"/>
    <lineage>
        <taxon>Eukaryota</taxon>
        <taxon>Metazoa</taxon>
        <taxon>Ecdysozoa</taxon>
        <taxon>Arthropoda</taxon>
        <taxon>Hexapoda</taxon>
        <taxon>Insecta</taxon>
        <taxon>Pterygota</taxon>
        <taxon>Neoptera</taxon>
        <taxon>Endopterygota</taxon>
        <taxon>Lepidoptera</taxon>
        <taxon>Glossata</taxon>
        <taxon>Ditrysia</taxon>
        <taxon>Papilionoidea</taxon>
        <taxon>Nymphalidae</taxon>
        <taxon>Satyrinae</taxon>
        <taxon>Satyrini</taxon>
        <taxon>Parargina</taxon>
        <taxon>Pararge</taxon>
    </lineage>
</organism>
<protein>
    <submittedName>
        <fullName evidence="2">Jg19584 protein</fullName>
    </submittedName>
</protein>
<name>A0A8S4R471_9NEOP</name>
<dbReference type="InterPro" id="IPR027417">
    <property type="entry name" value="P-loop_NTPase"/>
</dbReference>
<accession>A0A8S4R471</accession>
<evidence type="ECO:0000313" key="3">
    <source>
        <dbReference type="Proteomes" id="UP000838756"/>
    </source>
</evidence>
<dbReference type="Pfam" id="PF26063">
    <property type="entry name" value="MCMDC2_N"/>
    <property type="match status" value="1"/>
</dbReference>
<proteinExistence type="predicted"/>
<evidence type="ECO:0000313" key="2">
    <source>
        <dbReference type="EMBL" id="CAH2230110.1"/>
    </source>
</evidence>
<dbReference type="AlphaFoldDB" id="A0A8S4R471"/>
<evidence type="ECO:0000259" key="1">
    <source>
        <dbReference type="Pfam" id="PF26063"/>
    </source>
</evidence>
<dbReference type="OrthoDB" id="2015372at2759"/>
<sequence length="556" mass="62897">MKNECEIFLDQLNEKTVSKFPPFRYLLEIDVMGLLELFPELGEHLIKEPLKWQRYCNDILYACLKTSDNEMNQRIQSSQVAVNIRLKSFPHVLFNFKMRHYSGIVSFKGLLINVCKPTNYVYHTVWSCPEECEGNEIILQFIPKTPPKCYLCRSTLFENSGLRRCDEQVEATFKFKNDLLPKKYTIINDLIEKLKLGDTYFINAVVLKKATAIWSLEVAVMHPAPTTSPIPKYITKIFDACDRKPWMFTYCLASRIGVKVCPADCFVNVKINLLLSIISIRAQNWCGSRILHCLAAGHDTRYVAEIMRQACLLANSNVLLGTSNCSVATALIGASGGVCVMPLPLQVYNQKQIHSIVTAIETGEIQHETGKVKLNCAVWAHGMDFKRIVLYDVARVFGTVCRADYGEYTNELADFILQQTIEPFKTTTEDKQTLNDISIYMDIVGGIKVSIGEETQHLLSNYFLAARREKTKAVSAGNMESLVTICAMSARLCCRSAANIDDAIFAIWLHASGMAEPRFAPDEYLETPNDINKLNSVIEKFVEWLENFTGCCIVQK</sequence>